<dbReference type="InterPro" id="IPR006311">
    <property type="entry name" value="TAT_signal"/>
</dbReference>
<gene>
    <name evidence="4" type="ORF">HCX60_37720</name>
</gene>
<dbReference type="InterPro" id="IPR052016">
    <property type="entry name" value="Bact_Sigma-Reg"/>
</dbReference>
<dbReference type="PANTHER" id="PTHR43156">
    <property type="entry name" value="STAGE II SPORULATION PROTEIN E-RELATED"/>
    <property type="match status" value="1"/>
</dbReference>
<dbReference type="Pfam" id="PF07228">
    <property type="entry name" value="SpoIIE"/>
    <property type="match status" value="1"/>
</dbReference>
<dbReference type="PROSITE" id="PS51318">
    <property type="entry name" value="TAT"/>
    <property type="match status" value="1"/>
</dbReference>
<keyword evidence="1" id="KW-0378">Hydrolase</keyword>
<evidence type="ECO:0000259" key="3">
    <source>
        <dbReference type="SMART" id="SM00331"/>
    </source>
</evidence>
<dbReference type="SUPFAM" id="SSF81606">
    <property type="entry name" value="PP2C-like"/>
    <property type="match status" value="1"/>
</dbReference>
<dbReference type="GeneID" id="93959541"/>
<keyword evidence="2" id="KW-0472">Membrane</keyword>
<dbReference type="PANTHER" id="PTHR43156:SF2">
    <property type="entry name" value="STAGE II SPORULATION PROTEIN E"/>
    <property type="match status" value="1"/>
</dbReference>
<evidence type="ECO:0000313" key="4">
    <source>
        <dbReference type="EMBL" id="QIT48552.1"/>
    </source>
</evidence>
<protein>
    <submittedName>
        <fullName evidence="4">Serine/threonine-protein phosphatase</fullName>
    </submittedName>
</protein>
<organism evidence="4 5">
    <name type="scientific">Streptomyces antibioticus</name>
    <dbReference type="NCBI Taxonomy" id="1890"/>
    <lineage>
        <taxon>Bacteria</taxon>
        <taxon>Bacillati</taxon>
        <taxon>Actinomycetota</taxon>
        <taxon>Actinomycetes</taxon>
        <taxon>Kitasatosporales</taxon>
        <taxon>Streptomycetaceae</taxon>
        <taxon>Streptomyces</taxon>
    </lineage>
</organism>
<dbReference type="Proteomes" id="UP000502504">
    <property type="component" value="Chromosome"/>
</dbReference>
<proteinExistence type="predicted"/>
<dbReference type="SMART" id="SM00331">
    <property type="entry name" value="PP2C_SIG"/>
    <property type="match status" value="1"/>
</dbReference>
<evidence type="ECO:0000256" key="1">
    <source>
        <dbReference type="ARBA" id="ARBA00022801"/>
    </source>
</evidence>
<dbReference type="Gene3D" id="3.60.40.10">
    <property type="entry name" value="PPM-type phosphatase domain"/>
    <property type="match status" value="1"/>
</dbReference>
<keyword evidence="2" id="KW-1133">Transmembrane helix</keyword>
<evidence type="ECO:0000256" key="2">
    <source>
        <dbReference type="SAM" id="Phobius"/>
    </source>
</evidence>
<dbReference type="AlphaFoldDB" id="A0AAE6YFM8"/>
<feature type="domain" description="PPM-type phosphatase" evidence="3">
    <location>
        <begin position="269"/>
        <end position="482"/>
    </location>
</feature>
<name>A0AAE6YFM8_STRAT</name>
<dbReference type="InterPro" id="IPR036457">
    <property type="entry name" value="PPM-type-like_dom_sf"/>
</dbReference>
<dbReference type="GO" id="GO:0016791">
    <property type="term" value="F:phosphatase activity"/>
    <property type="evidence" value="ECO:0007669"/>
    <property type="project" value="TreeGrafter"/>
</dbReference>
<dbReference type="EMBL" id="CP050692">
    <property type="protein sequence ID" value="QIT48552.1"/>
    <property type="molecule type" value="Genomic_DNA"/>
</dbReference>
<dbReference type="InterPro" id="IPR001932">
    <property type="entry name" value="PPM-type_phosphatase-like_dom"/>
</dbReference>
<sequence>MTKRRSVFRSAGAALVAAVIVAVALTVLDVALAFRVYTGSAMTGGHADSASRNVGALFSTIHTVDEETEHASSAASTGRPVQAPYAIRVRALAEDIDADARPLGLEAQSSALSAALTDWLARPDTGLHPLLAAADVLAAALDAHKAKDREDAVTAQKALLALQMACVTALLLILGGLAFAVWRRIVMPLADLESHLGRTASGTAPDTRIAHRPTPWLGGVLGQAERTLLILKRSQHQADKDREALRTDAAASDGLRRILNAQHSPGSGVAVHGSIHTAEGVIAGDFLGTLALPDGTTVLLQGDVAGHGTDAGLLAVQIKSAVLAVLRLDPDPRTAAAAAWTVIEPEDERFTTLVVAVLDPGTGRLAWLNAGHEIALLRRADGTVEELGPTGPVIGPFIADPDGMWEVRYCPLDPGDLVVLATDGLTEARNSAGAMLGREAVTDAVARDGTDPREVVDLLYRVAEDHGTDWDRDDTTVLAAMTEECGGHATNAQDGSAS</sequence>
<dbReference type="RefSeq" id="WP_143648543.1">
    <property type="nucleotide sequence ID" value="NZ_CM007717.1"/>
</dbReference>
<evidence type="ECO:0000313" key="5">
    <source>
        <dbReference type="Proteomes" id="UP000502504"/>
    </source>
</evidence>
<accession>A0AAE6YFM8</accession>
<keyword evidence="2" id="KW-0812">Transmembrane</keyword>
<reference evidence="4 5" key="1">
    <citation type="submission" date="2020-03" db="EMBL/GenBank/DDBJ databases">
        <title>Is there a link between lipid content and antibiotic production in Streptomyces?</title>
        <authorList>
            <person name="David M."/>
            <person name="Lejeune C."/>
            <person name="Abreu S."/>
            <person name="Thibessard A."/>
            <person name="Leblond P."/>
            <person name="Chaminade P."/>
            <person name="Virolle M.-J."/>
        </authorList>
    </citation>
    <scope>NUCLEOTIDE SEQUENCE [LARGE SCALE GENOMIC DNA]</scope>
    <source>
        <strain evidence="4 5">DSM 41481</strain>
    </source>
</reference>
<feature type="transmembrane region" description="Helical" evidence="2">
    <location>
        <begin position="158"/>
        <end position="182"/>
    </location>
</feature>